<accession>A0A7J6USS9</accession>
<reference evidence="1 2" key="1">
    <citation type="submission" date="2020-06" db="EMBL/GenBank/DDBJ databases">
        <title>Transcriptomic and genomic resources for Thalictrum thalictroides and T. hernandezii: Facilitating candidate gene discovery in an emerging model plant lineage.</title>
        <authorList>
            <person name="Arias T."/>
            <person name="Riano-Pachon D.M."/>
            <person name="Di Stilio V.S."/>
        </authorList>
    </citation>
    <scope>NUCLEOTIDE SEQUENCE [LARGE SCALE GENOMIC DNA]</scope>
    <source>
        <strain evidence="2">cv. WT478/WT964</strain>
        <tissue evidence="1">Leaves</tissue>
    </source>
</reference>
<protein>
    <submittedName>
        <fullName evidence="1">Uncharacterized protein</fullName>
    </submittedName>
</protein>
<dbReference type="EMBL" id="JABWDY010044216">
    <property type="protein sequence ID" value="KAF5175330.1"/>
    <property type="molecule type" value="Genomic_DNA"/>
</dbReference>
<comment type="caution">
    <text evidence="1">The sequence shown here is derived from an EMBL/GenBank/DDBJ whole genome shotgun (WGS) entry which is preliminary data.</text>
</comment>
<feature type="non-terminal residue" evidence="1">
    <location>
        <position position="1"/>
    </location>
</feature>
<evidence type="ECO:0000313" key="2">
    <source>
        <dbReference type="Proteomes" id="UP000554482"/>
    </source>
</evidence>
<proteinExistence type="predicted"/>
<dbReference type="AlphaFoldDB" id="A0A7J6USS9"/>
<dbReference type="Proteomes" id="UP000554482">
    <property type="component" value="Unassembled WGS sequence"/>
</dbReference>
<sequence length="60" mass="6882">GLWWLSLVLHGYGPVKKNKTDELWEFARVGQLRNNPESGANAVMLNLLECRATISTWFHI</sequence>
<gene>
    <name evidence="1" type="ORF">FRX31_035082</name>
</gene>
<evidence type="ECO:0000313" key="1">
    <source>
        <dbReference type="EMBL" id="KAF5175330.1"/>
    </source>
</evidence>
<organism evidence="1 2">
    <name type="scientific">Thalictrum thalictroides</name>
    <name type="common">Rue-anemone</name>
    <name type="synonym">Anemone thalictroides</name>
    <dbReference type="NCBI Taxonomy" id="46969"/>
    <lineage>
        <taxon>Eukaryota</taxon>
        <taxon>Viridiplantae</taxon>
        <taxon>Streptophyta</taxon>
        <taxon>Embryophyta</taxon>
        <taxon>Tracheophyta</taxon>
        <taxon>Spermatophyta</taxon>
        <taxon>Magnoliopsida</taxon>
        <taxon>Ranunculales</taxon>
        <taxon>Ranunculaceae</taxon>
        <taxon>Thalictroideae</taxon>
        <taxon>Thalictrum</taxon>
    </lineage>
</organism>
<keyword evidence="2" id="KW-1185">Reference proteome</keyword>
<name>A0A7J6USS9_THATH</name>